<dbReference type="InterPro" id="IPR003846">
    <property type="entry name" value="SelO"/>
</dbReference>
<keyword evidence="10" id="KW-1185">Reference proteome</keyword>
<sequence length="124" mass="13764">MIKHVFSQLGESFFCFTKVQPLLEQRLVECNHTLADELGLDLKDPQLLSKLSGESHDPLNLSMVYAGHQFGGFSPQLGDGRGVLLGEVQTEKGLIDLHLKGAGLTPYSRRGMGERYCVRAYENI</sequence>
<accession>A0ABT4JQY9</accession>
<evidence type="ECO:0000256" key="2">
    <source>
        <dbReference type="ARBA" id="ARBA00009747"/>
    </source>
</evidence>
<evidence type="ECO:0000256" key="5">
    <source>
        <dbReference type="ARBA" id="ARBA00022723"/>
    </source>
</evidence>
<keyword evidence="3" id="KW-0808">Transferase</keyword>
<name>A0ABT4JQY9_9GAMM</name>
<keyword evidence="4 9" id="KW-0548">Nucleotidyltransferase</keyword>
<dbReference type="EMBL" id="JAPUBN010000006">
    <property type="protein sequence ID" value="MCZ2720437.1"/>
    <property type="molecule type" value="Genomic_DNA"/>
</dbReference>
<keyword evidence="6" id="KW-0547">Nucleotide-binding</keyword>
<keyword evidence="8" id="KW-0460">Magnesium</keyword>
<evidence type="ECO:0000256" key="1">
    <source>
        <dbReference type="ARBA" id="ARBA00001946"/>
    </source>
</evidence>
<evidence type="ECO:0000256" key="8">
    <source>
        <dbReference type="ARBA" id="ARBA00022842"/>
    </source>
</evidence>
<keyword evidence="7" id="KW-0067">ATP-binding</keyword>
<dbReference type="PANTHER" id="PTHR32057:SF14">
    <property type="entry name" value="PROTEIN ADENYLYLTRANSFERASE SELO, MITOCHONDRIAL"/>
    <property type="match status" value="1"/>
</dbReference>
<dbReference type="GO" id="GO:0016779">
    <property type="term" value="F:nucleotidyltransferase activity"/>
    <property type="evidence" value="ECO:0007669"/>
    <property type="project" value="UniProtKB-KW"/>
</dbReference>
<evidence type="ECO:0000256" key="6">
    <source>
        <dbReference type="ARBA" id="ARBA00022741"/>
    </source>
</evidence>
<evidence type="ECO:0000313" key="9">
    <source>
        <dbReference type="EMBL" id="MCZ2720437.1"/>
    </source>
</evidence>
<evidence type="ECO:0000256" key="3">
    <source>
        <dbReference type="ARBA" id="ARBA00022679"/>
    </source>
</evidence>
<organism evidence="9 10">
    <name type="scientific">Marinomonas phaeophyticola</name>
    <dbReference type="NCBI Taxonomy" id="3004091"/>
    <lineage>
        <taxon>Bacteria</taxon>
        <taxon>Pseudomonadati</taxon>
        <taxon>Pseudomonadota</taxon>
        <taxon>Gammaproteobacteria</taxon>
        <taxon>Oceanospirillales</taxon>
        <taxon>Oceanospirillaceae</taxon>
        <taxon>Marinomonas</taxon>
    </lineage>
</organism>
<dbReference type="Pfam" id="PF02696">
    <property type="entry name" value="SelO"/>
    <property type="match status" value="1"/>
</dbReference>
<comment type="cofactor">
    <cofactor evidence="1">
        <name>Mg(2+)</name>
        <dbReference type="ChEBI" id="CHEBI:18420"/>
    </cofactor>
</comment>
<dbReference type="Proteomes" id="UP001149719">
    <property type="component" value="Unassembled WGS sequence"/>
</dbReference>
<evidence type="ECO:0000256" key="7">
    <source>
        <dbReference type="ARBA" id="ARBA00022840"/>
    </source>
</evidence>
<protein>
    <submittedName>
        <fullName evidence="9">Protein adenylyltransferase SelO family protein</fullName>
    </submittedName>
</protein>
<comment type="caution">
    <text evidence="9">The sequence shown here is derived from an EMBL/GenBank/DDBJ whole genome shotgun (WGS) entry which is preliminary data.</text>
</comment>
<evidence type="ECO:0000256" key="4">
    <source>
        <dbReference type="ARBA" id="ARBA00022695"/>
    </source>
</evidence>
<gene>
    <name evidence="9" type="ORF">O1D97_01940</name>
</gene>
<dbReference type="PANTHER" id="PTHR32057">
    <property type="entry name" value="PROTEIN ADENYLYLTRANSFERASE SELO, MITOCHONDRIAL"/>
    <property type="match status" value="1"/>
</dbReference>
<keyword evidence="5" id="KW-0479">Metal-binding</keyword>
<evidence type="ECO:0000313" key="10">
    <source>
        <dbReference type="Proteomes" id="UP001149719"/>
    </source>
</evidence>
<proteinExistence type="inferred from homology"/>
<reference evidence="9" key="1">
    <citation type="submission" date="2022-12" db="EMBL/GenBank/DDBJ databases">
        <title>Marinomonas 15G1-11 sp. nov, isolated from marine algae.</title>
        <authorList>
            <person name="Butt M."/>
            <person name="Choi D.G."/>
            <person name="Kim J.M."/>
            <person name="Lee J.K."/>
            <person name="Baek J.H."/>
            <person name="Jeon C.O."/>
        </authorList>
    </citation>
    <scope>NUCLEOTIDE SEQUENCE</scope>
    <source>
        <strain evidence="9">15G1-11</strain>
    </source>
</reference>
<comment type="similarity">
    <text evidence="2">Belongs to the SELO family.</text>
</comment>